<name>A0A0J7J5G4_9GAMM</name>
<dbReference type="Gene3D" id="2.60.40.3710">
    <property type="match status" value="1"/>
</dbReference>
<organism evidence="3 4">
    <name type="scientific">Marinobacter subterrani</name>
    <dbReference type="NCBI Taxonomy" id="1658765"/>
    <lineage>
        <taxon>Bacteria</taxon>
        <taxon>Pseudomonadati</taxon>
        <taxon>Pseudomonadota</taxon>
        <taxon>Gammaproteobacteria</taxon>
        <taxon>Pseudomonadales</taxon>
        <taxon>Marinobacteraceae</taxon>
        <taxon>Marinobacter</taxon>
    </lineage>
</organism>
<dbReference type="PROSITE" id="PS51257">
    <property type="entry name" value="PROKAR_LIPOPROTEIN"/>
    <property type="match status" value="1"/>
</dbReference>
<keyword evidence="4" id="KW-1185">Reference proteome</keyword>
<dbReference type="RefSeq" id="WP_048497686.1">
    <property type="nucleotide sequence ID" value="NZ_LFBU01000002.1"/>
</dbReference>
<evidence type="ECO:0000313" key="4">
    <source>
        <dbReference type="Proteomes" id="UP000036102"/>
    </source>
</evidence>
<dbReference type="Proteomes" id="UP000036102">
    <property type="component" value="Unassembled WGS sequence"/>
</dbReference>
<dbReference type="EMBL" id="LFBU01000002">
    <property type="protein sequence ID" value="KMQ73432.1"/>
    <property type="molecule type" value="Genomic_DNA"/>
</dbReference>
<keyword evidence="1" id="KW-0732">Signal</keyword>
<accession>A0A0J7J5G4</accession>
<dbReference type="AlphaFoldDB" id="A0A0J7J5G4"/>
<protein>
    <submittedName>
        <fullName evidence="3">Bacterial Ig-like domain</fullName>
    </submittedName>
</protein>
<dbReference type="InterPro" id="IPR032812">
    <property type="entry name" value="SbsA_Ig"/>
</dbReference>
<evidence type="ECO:0000313" key="3">
    <source>
        <dbReference type="EMBL" id="KMQ73432.1"/>
    </source>
</evidence>
<gene>
    <name evidence="3" type="ORF">Msub_20632</name>
</gene>
<dbReference type="PATRIC" id="fig|1658765.3.peg.3903"/>
<reference evidence="3 4" key="1">
    <citation type="submission" date="2015-06" db="EMBL/GenBank/DDBJ databases">
        <title>Marinobacter subterrani, a genetically tractable neutrophilic iron-oxidizing strain isolated from the Soudan Iron Mine.</title>
        <authorList>
            <person name="Bonis B.M."/>
            <person name="Gralnick J.A."/>
        </authorList>
    </citation>
    <scope>NUCLEOTIDE SEQUENCE [LARGE SCALE GENOMIC DNA]</scope>
    <source>
        <strain evidence="3 4">JG233</strain>
    </source>
</reference>
<dbReference type="OrthoDB" id="6716594at2"/>
<feature type="domain" description="SbsA Ig-like" evidence="2">
    <location>
        <begin position="507"/>
        <end position="596"/>
    </location>
</feature>
<feature type="domain" description="SbsA Ig-like" evidence="2">
    <location>
        <begin position="33"/>
        <end position="137"/>
    </location>
</feature>
<proteinExistence type="predicted"/>
<dbReference type="Pfam" id="PF13205">
    <property type="entry name" value="Big_5"/>
    <property type="match status" value="2"/>
</dbReference>
<comment type="caution">
    <text evidence="3">The sequence shown here is derived from an EMBL/GenBank/DDBJ whole genome shotgun (WGS) entry which is preliminary data.</text>
</comment>
<dbReference type="InterPro" id="IPR014755">
    <property type="entry name" value="Cu-Rt/internalin_Ig-like"/>
</dbReference>
<evidence type="ECO:0000259" key="2">
    <source>
        <dbReference type="Pfam" id="PF13205"/>
    </source>
</evidence>
<sequence length="1088" mass="115006">MKYTKTLALIPAILLAACGGDKQTMKPDLATGSVVYSYPTDGQTGVSPKSDIVIRFSNPVAETEANLQSKILVNDGSNTIAFTATKVDGGRSVKLTPNTPLSLGAEYSVSFSEPLTASGATDIGTPNANGPEGIQFHTRGGYTGISALDSLSSDFSVANMVPSPTGLLRAMDFSTFRLLLTQPVNPRWKEMGGNIVLEDDQGNAVPASVFVDERRVTVDPCLTEDPAQCGTKDDQLKSGATYTLKIQDLPSLTSPGTTLNFSQDFTVRETGPTVVVYQEVVDSGLGDGASEEQATKSILNGQPINGVTLNSVLQGTAGPSQQTGGLYAELAYAPSFDADEALPLRVPKNSILNSTSLEVKINGRVPVINPETNQIQQTGNIKVTMLSDASGYLLPNAYTDDINAPRHVRLFMDVAMNTEEAQPNASLSQNLLGVELDGIALVKDGVLNIDAIGVVEPNLLGQEYTDSTIAFHLEAKTDADSVLDAAELWKPDTTSPSLVSWMPGPDSAIPGNRDQMQRPGDPVILNFDEPIDAETVAEGIVLDEGGTALTVGGGNLRAYVDGTAVVINPVGGLKHGVPYTVQISSQLTDMAGNPATSQALPFALPAIKNGSGLAARSPFALTTYPGYPCVTENQDLLNGSHGTCVDAAPAGLSDSLVRDQLPVTTLPENRPIVVKFSQSMDLSTINNDTFVVEAVADAASPAAIGSEARVEGRLELNNQQIRFYPDTPWQPGQMYRYTMRSATNGDCSTGGYICSGEQLPLDTDLLLGQANDGGPDLTIYFTGTDRVNSVFTPLRNLPIRDTNSNYVVDCGTAGGTDCLEPFNHDSDGSGGYKPSANTAKLLVTGETATVLGAPADAVVGCSKSGADYPCPEKKFIYQTYGLNTEVIGPAKDDSGNIIGVRVLLYPTMLMTTNASVFLQGLGEQRTGPQILRMTYGAPTPDNPLGLVEGVIKEGPDGRPIFSTTADLTLDAPDLTVPLSGLLRHNLYSYPFSLELEGLITFFDDGRMQIEQRNTNNPKLDVLVTTDSALINTGADLLTCVISLFSECGSLLSGTDSNSGAVKIPLEIPSQGVYLNFISNPMKELPARP</sequence>
<evidence type="ECO:0000256" key="1">
    <source>
        <dbReference type="ARBA" id="ARBA00022729"/>
    </source>
</evidence>
<dbReference type="Gene3D" id="2.60.40.1220">
    <property type="match status" value="2"/>
</dbReference>
<dbReference type="STRING" id="1658765.Msub_20632"/>